<keyword evidence="1" id="KW-1133">Transmembrane helix</keyword>
<keyword evidence="4" id="KW-1185">Reference proteome</keyword>
<evidence type="ECO:0000256" key="1">
    <source>
        <dbReference type="SAM" id="Phobius"/>
    </source>
</evidence>
<dbReference type="AlphaFoldDB" id="A0A419SZ84"/>
<organism evidence="3 4">
    <name type="scientific">Thermohalobacter berrensis</name>
    <dbReference type="NCBI Taxonomy" id="99594"/>
    <lineage>
        <taxon>Bacteria</taxon>
        <taxon>Bacillati</taxon>
        <taxon>Bacillota</taxon>
        <taxon>Tissierellia</taxon>
        <taxon>Tissierellales</taxon>
        <taxon>Thermohalobacteraceae</taxon>
        <taxon>Thermohalobacter</taxon>
    </lineage>
</organism>
<gene>
    <name evidence="3" type="ORF">BET03_04035</name>
</gene>
<dbReference type="Pfam" id="PF07853">
    <property type="entry name" value="DUF1648"/>
    <property type="match status" value="1"/>
</dbReference>
<accession>A0A419SZ84</accession>
<dbReference type="InterPro" id="IPR012867">
    <property type="entry name" value="DUF1648"/>
</dbReference>
<dbReference type="Proteomes" id="UP000284177">
    <property type="component" value="Unassembled WGS sequence"/>
</dbReference>
<feature type="transmembrane region" description="Helical" evidence="1">
    <location>
        <begin position="49"/>
        <end position="70"/>
    </location>
</feature>
<evidence type="ECO:0000313" key="4">
    <source>
        <dbReference type="Proteomes" id="UP000284177"/>
    </source>
</evidence>
<name>A0A419SZ84_9FIRM</name>
<sequence>MNLQKLGFKLFYGIVIATILINIIVYQYLPNRVGMQITLSGRLDNYVPKFIFVIIAPLILIASTVLAKNLKEEYKKVLLVNIVIFIANIIMILANI</sequence>
<feature type="transmembrane region" description="Helical" evidence="1">
    <location>
        <begin position="10"/>
        <end position="29"/>
    </location>
</feature>
<reference evidence="3 4" key="1">
    <citation type="submission" date="2016-08" db="EMBL/GenBank/DDBJ databases">
        <title>Novel Firmicutes and Novel Genomes.</title>
        <authorList>
            <person name="Poppleton D.I."/>
            <person name="Gribaldo S."/>
        </authorList>
    </citation>
    <scope>NUCLEOTIDE SEQUENCE [LARGE SCALE GENOMIC DNA]</scope>
    <source>
        <strain evidence="3 4">CTT3</strain>
    </source>
</reference>
<dbReference type="RefSeq" id="WP_120169936.1">
    <property type="nucleotide sequence ID" value="NZ_MCIB01000034.1"/>
</dbReference>
<evidence type="ECO:0000259" key="2">
    <source>
        <dbReference type="Pfam" id="PF07853"/>
    </source>
</evidence>
<keyword evidence="1" id="KW-0472">Membrane</keyword>
<keyword evidence="1" id="KW-0812">Transmembrane</keyword>
<protein>
    <recommendedName>
        <fullName evidence="2">DUF1648 domain-containing protein</fullName>
    </recommendedName>
</protein>
<feature type="transmembrane region" description="Helical" evidence="1">
    <location>
        <begin position="77"/>
        <end position="94"/>
    </location>
</feature>
<proteinExistence type="predicted"/>
<feature type="domain" description="DUF1648" evidence="2">
    <location>
        <begin position="14"/>
        <end position="61"/>
    </location>
</feature>
<dbReference type="OrthoDB" id="2087681at2"/>
<evidence type="ECO:0000313" key="3">
    <source>
        <dbReference type="EMBL" id="RKD30515.1"/>
    </source>
</evidence>
<dbReference type="EMBL" id="MCIB01000034">
    <property type="protein sequence ID" value="RKD30515.1"/>
    <property type="molecule type" value="Genomic_DNA"/>
</dbReference>
<comment type="caution">
    <text evidence="3">The sequence shown here is derived from an EMBL/GenBank/DDBJ whole genome shotgun (WGS) entry which is preliminary data.</text>
</comment>